<dbReference type="Pfam" id="PF10688">
    <property type="entry name" value="Imp-YgjV"/>
    <property type="match status" value="1"/>
</dbReference>
<proteinExistence type="predicted"/>
<feature type="transmembrane region" description="Helical" evidence="1">
    <location>
        <begin position="131"/>
        <end position="154"/>
    </location>
</feature>
<dbReference type="EMBL" id="FWPT01000002">
    <property type="protein sequence ID" value="SMA39539.1"/>
    <property type="molecule type" value="Genomic_DNA"/>
</dbReference>
<evidence type="ECO:0000256" key="1">
    <source>
        <dbReference type="SAM" id="Phobius"/>
    </source>
</evidence>
<feature type="transmembrane region" description="Helical" evidence="1">
    <location>
        <begin position="71"/>
        <end position="88"/>
    </location>
</feature>
<reference evidence="2 3" key="1">
    <citation type="submission" date="2017-03" db="EMBL/GenBank/DDBJ databases">
        <authorList>
            <person name="Afonso C.L."/>
            <person name="Miller P.J."/>
            <person name="Scott M.A."/>
            <person name="Spackman E."/>
            <person name="Goraichik I."/>
            <person name="Dimitrov K.M."/>
            <person name="Suarez D.L."/>
            <person name="Swayne D.E."/>
        </authorList>
    </citation>
    <scope>NUCLEOTIDE SEQUENCE [LARGE SCALE GENOMIC DNA]</scope>
    <source>
        <strain evidence="2">SB41UT1</strain>
    </source>
</reference>
<keyword evidence="3" id="KW-1185">Reference proteome</keyword>
<keyword evidence="1" id="KW-0472">Membrane</keyword>
<dbReference type="Proteomes" id="UP000196573">
    <property type="component" value="Unassembled WGS sequence"/>
</dbReference>
<dbReference type="PIRSF" id="PIRSF011443">
    <property type="entry name" value="YgjV"/>
    <property type="match status" value="1"/>
</dbReference>
<feature type="transmembrane region" description="Helical" evidence="1">
    <location>
        <begin position="94"/>
        <end position="119"/>
    </location>
</feature>
<accession>A0A1X7AG91</accession>
<organism evidence="2 3">
    <name type="scientific">Parendozoicomonas haliclonae</name>
    <dbReference type="NCBI Taxonomy" id="1960125"/>
    <lineage>
        <taxon>Bacteria</taxon>
        <taxon>Pseudomonadati</taxon>
        <taxon>Pseudomonadota</taxon>
        <taxon>Gammaproteobacteria</taxon>
        <taxon>Oceanospirillales</taxon>
        <taxon>Endozoicomonadaceae</taxon>
        <taxon>Parendozoicomonas</taxon>
    </lineage>
</organism>
<feature type="transmembrane region" description="Helical" evidence="1">
    <location>
        <begin position="31"/>
        <end position="59"/>
    </location>
</feature>
<evidence type="ECO:0000313" key="3">
    <source>
        <dbReference type="Proteomes" id="UP000196573"/>
    </source>
</evidence>
<dbReference type="InterPro" id="IPR026267">
    <property type="entry name" value="YgjV"/>
</dbReference>
<name>A0A1X7AG91_9GAMM</name>
<evidence type="ECO:0000313" key="2">
    <source>
        <dbReference type="EMBL" id="SMA39539.1"/>
    </source>
</evidence>
<sequence>MLIAQLIGIAAFFVGIYGFLQKDDIRFRVLMALYCFVMAVHFFLLGTQGTAVNVAINGIRNLVSIKSKSKWMMLAFIGLILMMAVPNIEQWYEIPPVIGSLLTSWALFSITGVPLRLILLSSSCCWLLHNVLAGSIGGSLIEASFVVSNGISIYRMIKESQVTPAAQG</sequence>
<keyword evidence="1" id="KW-1133">Transmembrane helix</keyword>
<keyword evidence="1" id="KW-0812">Transmembrane</keyword>
<protein>
    <submittedName>
        <fullName evidence="2">Inner membrane protein YgjV</fullName>
    </submittedName>
</protein>
<dbReference type="AlphaFoldDB" id="A0A1X7AG91"/>
<dbReference type="OrthoDB" id="7858522at2"/>
<dbReference type="InterPro" id="IPR019629">
    <property type="entry name" value="Uncharacterised_HI1736/YgjV"/>
</dbReference>
<gene>
    <name evidence="2" type="primary">ygjV_1</name>
    <name evidence="2" type="ORF">EHSB41UT_01055</name>
</gene>